<feature type="non-terminal residue" evidence="1">
    <location>
        <position position="1"/>
    </location>
</feature>
<reference evidence="1 2" key="1">
    <citation type="journal article" date="2018" name="Nat. Biotechnol.">
        <title>A standardized bacterial taxonomy based on genome phylogeny substantially revises the tree of life.</title>
        <authorList>
            <person name="Parks D.H."/>
            <person name="Chuvochina M."/>
            <person name="Waite D.W."/>
            <person name="Rinke C."/>
            <person name="Skarshewski A."/>
            <person name="Chaumeil P.A."/>
            <person name="Hugenholtz P."/>
        </authorList>
    </citation>
    <scope>NUCLEOTIDE SEQUENCE [LARGE SCALE GENOMIC DNA]</scope>
    <source>
        <strain evidence="1">UBA10227</strain>
    </source>
</reference>
<evidence type="ECO:0000313" key="1">
    <source>
        <dbReference type="EMBL" id="HCY83091.1"/>
    </source>
</evidence>
<organism evidence="1 2">
    <name type="scientific">Xanthomarina gelatinilytica</name>
    <dbReference type="NCBI Taxonomy" id="1137281"/>
    <lineage>
        <taxon>Bacteria</taxon>
        <taxon>Pseudomonadati</taxon>
        <taxon>Bacteroidota</taxon>
        <taxon>Flavobacteriia</taxon>
        <taxon>Flavobacteriales</taxon>
        <taxon>Flavobacteriaceae</taxon>
        <taxon>Xanthomarina</taxon>
    </lineage>
</organism>
<evidence type="ECO:0000313" key="2">
    <source>
        <dbReference type="Proteomes" id="UP000263268"/>
    </source>
</evidence>
<dbReference type="EMBL" id="DPRK01000268">
    <property type="protein sequence ID" value="HCY83091.1"/>
    <property type="molecule type" value="Genomic_DNA"/>
</dbReference>
<dbReference type="Proteomes" id="UP000263268">
    <property type="component" value="Unassembled WGS sequence"/>
</dbReference>
<name>A0A3D6BV33_9FLAO</name>
<dbReference type="AlphaFoldDB" id="A0A3D6BV33"/>
<comment type="caution">
    <text evidence="1">The sequence shown here is derived from an EMBL/GenBank/DDBJ whole genome shotgun (WGS) entry which is preliminary data.</text>
</comment>
<protein>
    <submittedName>
        <fullName evidence="1">Uncharacterized protein</fullName>
    </submittedName>
</protein>
<proteinExistence type="predicted"/>
<accession>A0A3D6BV33</accession>
<sequence>IMRKKSNTSLSKDELASLSAETHRDLKLLSFFYYECIMPYRTGIVKKVTPVQMLETLEDFYTKASEDVPKTNLIPAHD</sequence>
<gene>
    <name evidence="1" type="ORF">DHV22_16560</name>
</gene>